<accession>A0ABD1IHQ8</accession>
<comment type="caution">
    <text evidence="2">The sequence shown here is derived from an EMBL/GenBank/DDBJ whole genome shotgun (WGS) entry which is preliminary data.</text>
</comment>
<evidence type="ECO:0000256" key="1">
    <source>
        <dbReference type="SAM" id="Phobius"/>
    </source>
</evidence>
<dbReference type="EMBL" id="JBEAFC010000002">
    <property type="protein sequence ID" value="KAL1567083.1"/>
    <property type="molecule type" value="Genomic_DNA"/>
</dbReference>
<keyword evidence="3" id="KW-1185">Reference proteome</keyword>
<name>A0ABD1IHQ8_SALDI</name>
<organism evidence="2 3">
    <name type="scientific">Salvia divinorum</name>
    <name type="common">Maria pastora</name>
    <name type="synonym">Diviner's sage</name>
    <dbReference type="NCBI Taxonomy" id="28513"/>
    <lineage>
        <taxon>Eukaryota</taxon>
        <taxon>Viridiplantae</taxon>
        <taxon>Streptophyta</taxon>
        <taxon>Embryophyta</taxon>
        <taxon>Tracheophyta</taxon>
        <taxon>Spermatophyta</taxon>
        <taxon>Magnoliopsida</taxon>
        <taxon>eudicotyledons</taxon>
        <taxon>Gunneridae</taxon>
        <taxon>Pentapetalae</taxon>
        <taxon>asterids</taxon>
        <taxon>lamiids</taxon>
        <taxon>Lamiales</taxon>
        <taxon>Lamiaceae</taxon>
        <taxon>Nepetoideae</taxon>
        <taxon>Mentheae</taxon>
        <taxon>Salviinae</taxon>
        <taxon>Salvia</taxon>
        <taxon>Salvia subgen. Calosphace</taxon>
    </lineage>
</organism>
<feature type="transmembrane region" description="Helical" evidence="1">
    <location>
        <begin position="54"/>
        <end position="79"/>
    </location>
</feature>
<proteinExistence type="predicted"/>
<gene>
    <name evidence="2" type="ORF">AAHA92_02603</name>
</gene>
<dbReference type="AlphaFoldDB" id="A0ABD1IHQ8"/>
<keyword evidence="1" id="KW-0812">Transmembrane</keyword>
<sequence>MGIVLICNLQEQGHQHFSMKSNISPPPNLQLVASPARRCQLDNRNSTIDIIKDAAWLAVMGWFLFATQATTSGVLVYHIPKNLFEDFPGEKKPISKTWF</sequence>
<evidence type="ECO:0000313" key="2">
    <source>
        <dbReference type="EMBL" id="KAL1567083.1"/>
    </source>
</evidence>
<evidence type="ECO:0000313" key="3">
    <source>
        <dbReference type="Proteomes" id="UP001567538"/>
    </source>
</evidence>
<dbReference type="Proteomes" id="UP001567538">
    <property type="component" value="Unassembled WGS sequence"/>
</dbReference>
<protein>
    <submittedName>
        <fullName evidence="2">Uncharacterized protein</fullName>
    </submittedName>
</protein>
<keyword evidence="1" id="KW-0472">Membrane</keyword>
<reference evidence="2 3" key="1">
    <citation type="submission" date="2024-06" db="EMBL/GenBank/DDBJ databases">
        <title>A chromosome level genome sequence of Diviner's sage (Salvia divinorum).</title>
        <authorList>
            <person name="Ford S.A."/>
            <person name="Ro D.-K."/>
            <person name="Ness R.W."/>
            <person name="Phillips M.A."/>
        </authorList>
    </citation>
    <scope>NUCLEOTIDE SEQUENCE [LARGE SCALE GENOMIC DNA]</scope>
    <source>
        <strain evidence="2">SAF-2024a</strain>
        <tissue evidence="2">Leaf</tissue>
    </source>
</reference>
<keyword evidence="1" id="KW-1133">Transmembrane helix</keyword>